<sequence length="41" mass="4223">MTDVLSLVSIGFAFFVVAVSPGPANISNATVAMSKGRKIIL</sequence>
<keyword evidence="2" id="KW-1185">Reference proteome</keyword>
<accession>A0ABY7LBW6</accession>
<proteinExistence type="predicted"/>
<evidence type="ECO:0000313" key="1">
    <source>
        <dbReference type="EMBL" id="WBA13676.1"/>
    </source>
</evidence>
<protein>
    <recommendedName>
        <fullName evidence="3">Lysine transporter LysE</fullName>
    </recommendedName>
</protein>
<evidence type="ECO:0008006" key="3">
    <source>
        <dbReference type="Google" id="ProtNLM"/>
    </source>
</evidence>
<evidence type="ECO:0000313" key="2">
    <source>
        <dbReference type="Proteomes" id="UP001164676"/>
    </source>
</evidence>
<name>A0ABY7LBW6_9GAMM</name>
<reference evidence="1" key="1">
    <citation type="submission" date="2022-09" db="EMBL/GenBank/DDBJ databases">
        <authorList>
            <person name="Li Z.-J."/>
        </authorList>
    </citation>
    <scope>NUCLEOTIDE SEQUENCE</scope>
    <source>
        <strain evidence="1">TGB10</strain>
    </source>
</reference>
<dbReference type="EMBL" id="CP114584">
    <property type="protein sequence ID" value="WBA13676.1"/>
    <property type="molecule type" value="Genomic_DNA"/>
</dbReference>
<gene>
    <name evidence="1" type="ORF">N7E60_07890</name>
</gene>
<organism evidence="1 2">
    <name type="scientific">Salinivibrio proteolyticus</name>
    <dbReference type="NCBI Taxonomy" id="334715"/>
    <lineage>
        <taxon>Bacteria</taxon>
        <taxon>Pseudomonadati</taxon>
        <taxon>Pseudomonadota</taxon>
        <taxon>Gammaproteobacteria</taxon>
        <taxon>Vibrionales</taxon>
        <taxon>Vibrionaceae</taxon>
        <taxon>Salinivibrio</taxon>
    </lineage>
</organism>
<dbReference type="Proteomes" id="UP001164676">
    <property type="component" value="Chromosome"/>
</dbReference>
<dbReference type="RefSeq" id="WP_269597061.1">
    <property type="nucleotide sequence ID" value="NZ_CP114584.1"/>
</dbReference>